<feature type="compositionally biased region" description="Basic residues" evidence="1">
    <location>
        <begin position="100"/>
        <end position="111"/>
    </location>
</feature>
<protein>
    <recommendedName>
        <fullName evidence="4">Mor transcription activator family protein</fullName>
    </recommendedName>
</protein>
<organism evidence="2 3">
    <name type="scientific">Jiella pacifica</name>
    <dbReference type="NCBI Taxonomy" id="2696469"/>
    <lineage>
        <taxon>Bacteria</taxon>
        <taxon>Pseudomonadati</taxon>
        <taxon>Pseudomonadota</taxon>
        <taxon>Alphaproteobacteria</taxon>
        <taxon>Hyphomicrobiales</taxon>
        <taxon>Aurantimonadaceae</taxon>
        <taxon>Jiella</taxon>
    </lineage>
</organism>
<name>A0A6N9SY94_9HYPH</name>
<sequence>MSERLEDELIALLGAEDFIRLVEAYGGERRYIPKSETGTEISGTLGEDVAGKLAKRFGGDELSIPLARAFRARHYRADRLNNREIAKRLGISVNGVEKLFRRRPSARPPRRRQVDPRQTDLFGSPGN</sequence>
<evidence type="ECO:0000256" key="1">
    <source>
        <dbReference type="SAM" id="MobiDB-lite"/>
    </source>
</evidence>
<reference evidence="2 3" key="1">
    <citation type="submission" date="2020-01" db="EMBL/GenBank/DDBJ databases">
        <title>Jiella pacifica sp. nov.</title>
        <authorList>
            <person name="Xue Z."/>
            <person name="Zhu S."/>
            <person name="Chen J."/>
            <person name="Yang J."/>
        </authorList>
    </citation>
    <scope>NUCLEOTIDE SEQUENCE [LARGE SCALE GENOMIC DNA]</scope>
    <source>
        <strain evidence="2 3">40Bstr34</strain>
    </source>
</reference>
<keyword evidence="3" id="KW-1185">Reference proteome</keyword>
<dbReference type="AlphaFoldDB" id="A0A6N9SY94"/>
<dbReference type="Proteomes" id="UP000469011">
    <property type="component" value="Unassembled WGS sequence"/>
</dbReference>
<dbReference type="EMBL" id="JAAAMG010000004">
    <property type="protein sequence ID" value="NDW04054.1"/>
    <property type="molecule type" value="Genomic_DNA"/>
</dbReference>
<comment type="caution">
    <text evidence="2">The sequence shown here is derived from an EMBL/GenBank/DDBJ whole genome shotgun (WGS) entry which is preliminary data.</text>
</comment>
<gene>
    <name evidence="2" type="ORF">GTK09_06385</name>
</gene>
<dbReference type="RefSeq" id="WP_163462061.1">
    <property type="nucleotide sequence ID" value="NZ_JAAAMG010000004.1"/>
</dbReference>
<feature type="region of interest" description="Disordered" evidence="1">
    <location>
        <begin position="100"/>
        <end position="127"/>
    </location>
</feature>
<evidence type="ECO:0000313" key="3">
    <source>
        <dbReference type="Proteomes" id="UP000469011"/>
    </source>
</evidence>
<proteinExistence type="predicted"/>
<accession>A0A6N9SY94</accession>
<evidence type="ECO:0008006" key="4">
    <source>
        <dbReference type="Google" id="ProtNLM"/>
    </source>
</evidence>
<evidence type="ECO:0000313" key="2">
    <source>
        <dbReference type="EMBL" id="NDW04054.1"/>
    </source>
</evidence>